<dbReference type="AlphaFoldDB" id="A0A183GEV6"/>
<keyword evidence="1" id="KW-1133">Transmembrane helix</keyword>
<keyword evidence="1" id="KW-0472">Membrane</keyword>
<accession>A0A183GEV6</accession>
<evidence type="ECO:0000313" key="2">
    <source>
        <dbReference type="EMBL" id="VDP22357.1"/>
    </source>
</evidence>
<evidence type="ECO:0000313" key="4">
    <source>
        <dbReference type="WBParaSite" id="HPBE_0002089501-mRNA-1"/>
    </source>
</evidence>
<name>A0A183GEV6_HELPZ</name>
<keyword evidence="1" id="KW-0812">Transmembrane</keyword>
<keyword evidence="3" id="KW-1185">Reference proteome</keyword>
<gene>
    <name evidence="2" type="ORF">HPBE_LOCUS20894</name>
</gene>
<evidence type="ECO:0000313" key="3">
    <source>
        <dbReference type="Proteomes" id="UP000050761"/>
    </source>
</evidence>
<organism evidence="3 4">
    <name type="scientific">Heligmosomoides polygyrus</name>
    <name type="common">Parasitic roundworm</name>
    <dbReference type="NCBI Taxonomy" id="6339"/>
    <lineage>
        <taxon>Eukaryota</taxon>
        <taxon>Metazoa</taxon>
        <taxon>Ecdysozoa</taxon>
        <taxon>Nematoda</taxon>
        <taxon>Chromadorea</taxon>
        <taxon>Rhabditida</taxon>
        <taxon>Rhabditina</taxon>
        <taxon>Rhabditomorpha</taxon>
        <taxon>Strongyloidea</taxon>
        <taxon>Heligmosomidae</taxon>
        <taxon>Heligmosomoides</taxon>
    </lineage>
</organism>
<reference evidence="2 3" key="1">
    <citation type="submission" date="2018-11" db="EMBL/GenBank/DDBJ databases">
        <authorList>
            <consortium name="Pathogen Informatics"/>
        </authorList>
    </citation>
    <scope>NUCLEOTIDE SEQUENCE [LARGE SCALE GENOMIC DNA]</scope>
</reference>
<feature type="transmembrane region" description="Helical" evidence="1">
    <location>
        <begin position="128"/>
        <end position="148"/>
    </location>
</feature>
<dbReference type="EMBL" id="UZAH01032527">
    <property type="protein sequence ID" value="VDP22357.1"/>
    <property type="molecule type" value="Genomic_DNA"/>
</dbReference>
<dbReference type="Proteomes" id="UP000050761">
    <property type="component" value="Unassembled WGS sequence"/>
</dbReference>
<accession>A0A3P8B545</accession>
<reference evidence="4" key="2">
    <citation type="submission" date="2019-09" db="UniProtKB">
        <authorList>
            <consortium name="WormBaseParasite"/>
        </authorList>
    </citation>
    <scope>IDENTIFICATION</scope>
</reference>
<sequence>MTAAIERTVLLLSGNVSVYVPVFLSPNDTVNSPLHIALKSVYLFETLASVATIPLNYLTIRGLSRTTAFHRNLCRIAQVLFSTDSVLHSRTNFTLELFPLNIYIPHRHNHSCTTSLQSVDSYYYCTKAVFYVTTVSYTLILSLSYSYATPNMSRIRIREKKQRYAFSSRMRHTLYFYGMSWRWFEWVFGHEQVSTSANTVDNSSIKSPTLEGWKAWLLAWAEKPNHEPGIGCMRQPAPPPTAPYAPVSRIKARNSYSFSSSFGGGYITYRVVHMKCVTQKTIDNFVQTNTNKKNVQPFERQENST</sequence>
<evidence type="ECO:0000256" key="1">
    <source>
        <dbReference type="SAM" id="Phobius"/>
    </source>
</evidence>
<protein>
    <submittedName>
        <fullName evidence="4">G_PROTEIN_RECEP_F1_2 domain-containing protein</fullName>
    </submittedName>
</protein>
<proteinExistence type="predicted"/>
<dbReference type="WBParaSite" id="HPBE_0002089501-mRNA-1">
    <property type="protein sequence ID" value="HPBE_0002089501-mRNA-1"/>
    <property type="gene ID" value="HPBE_0002089501"/>
</dbReference>